<organism evidence="4 5">
    <name type="scientific">Paenibacillus gallinarum</name>
    <dbReference type="NCBI Taxonomy" id="2762232"/>
    <lineage>
        <taxon>Bacteria</taxon>
        <taxon>Bacillati</taxon>
        <taxon>Bacillota</taxon>
        <taxon>Bacilli</taxon>
        <taxon>Bacillales</taxon>
        <taxon>Paenibacillaceae</taxon>
        <taxon>Paenibacillus</taxon>
    </lineage>
</organism>
<sequence length="216" mass="24260">MRWRVNKIELTARQQQIIDIVQKKTPIIGDQIAEQLGLPKPTIRSDLSLLVMTQYLSAKPKVGYFPGERLTVKEPLRTSLVNMKVKDIQSVPVVINENATLHEAVVALFLEDVGTLFVINKEGRLSGILSRKDLLKMTLGNQDLSEVPVCMLMTRAVQMIAVTPEDHVVEAAQKMINYEVDSLPVIRTWNQEDGYEVVGRITKTTITKLVVQIAVE</sequence>
<dbReference type="Proteomes" id="UP000608071">
    <property type="component" value="Unassembled WGS sequence"/>
</dbReference>
<dbReference type="InterPro" id="IPR000644">
    <property type="entry name" value="CBS_dom"/>
</dbReference>
<dbReference type="InterPro" id="IPR013196">
    <property type="entry name" value="HTH_11"/>
</dbReference>
<gene>
    <name evidence="4" type="ORF">H9647_22100</name>
</gene>
<evidence type="ECO:0000313" key="5">
    <source>
        <dbReference type="Proteomes" id="UP000608071"/>
    </source>
</evidence>
<dbReference type="EMBL" id="JACSQL010000015">
    <property type="protein sequence ID" value="MBD7970762.1"/>
    <property type="molecule type" value="Genomic_DNA"/>
</dbReference>
<dbReference type="InterPro" id="IPR036390">
    <property type="entry name" value="WH_DNA-bd_sf"/>
</dbReference>
<dbReference type="InterPro" id="IPR051462">
    <property type="entry name" value="CBS_domain-containing"/>
</dbReference>
<comment type="caution">
    <text evidence="4">The sequence shown here is derived from an EMBL/GenBank/DDBJ whole genome shotgun (WGS) entry which is preliminary data.</text>
</comment>
<evidence type="ECO:0000313" key="4">
    <source>
        <dbReference type="EMBL" id="MBD7970762.1"/>
    </source>
</evidence>
<accession>A0ABR8T4Q8</accession>
<dbReference type="PANTHER" id="PTHR48108:SF32">
    <property type="entry name" value="TRANSCRIPTIONAL REPRESSOR CCPN"/>
    <property type="match status" value="1"/>
</dbReference>
<evidence type="ECO:0000256" key="1">
    <source>
        <dbReference type="ARBA" id="ARBA00022737"/>
    </source>
</evidence>
<dbReference type="PIRSF" id="PIRSF026546">
    <property type="entry name" value="UCP026546_CBS_YqzB"/>
    <property type="match status" value="1"/>
</dbReference>
<evidence type="ECO:0000259" key="3">
    <source>
        <dbReference type="PROSITE" id="PS51371"/>
    </source>
</evidence>
<dbReference type="SUPFAM" id="SSF54631">
    <property type="entry name" value="CBS-domain pair"/>
    <property type="match status" value="1"/>
</dbReference>
<dbReference type="SUPFAM" id="SSF46785">
    <property type="entry name" value="Winged helix' DNA-binding domain"/>
    <property type="match status" value="1"/>
</dbReference>
<dbReference type="SMART" id="SM00116">
    <property type="entry name" value="CBS"/>
    <property type="match status" value="2"/>
</dbReference>
<dbReference type="InterPro" id="IPR016842">
    <property type="entry name" value="UCP026546_HTH-CBS"/>
</dbReference>
<dbReference type="Pfam" id="PF08279">
    <property type="entry name" value="HTH_11"/>
    <property type="match status" value="1"/>
</dbReference>
<feature type="domain" description="CBS" evidence="3">
    <location>
        <begin position="88"/>
        <end position="144"/>
    </location>
</feature>
<dbReference type="Gene3D" id="3.10.580.10">
    <property type="entry name" value="CBS-domain"/>
    <property type="match status" value="1"/>
</dbReference>
<keyword evidence="5" id="KW-1185">Reference proteome</keyword>
<dbReference type="Gene3D" id="1.10.10.10">
    <property type="entry name" value="Winged helix-like DNA-binding domain superfamily/Winged helix DNA-binding domain"/>
    <property type="match status" value="1"/>
</dbReference>
<keyword evidence="2" id="KW-0129">CBS domain</keyword>
<dbReference type="InterPro" id="IPR036388">
    <property type="entry name" value="WH-like_DNA-bd_sf"/>
</dbReference>
<proteinExistence type="predicted"/>
<dbReference type="Pfam" id="PF00571">
    <property type="entry name" value="CBS"/>
    <property type="match status" value="2"/>
</dbReference>
<dbReference type="PROSITE" id="PS51371">
    <property type="entry name" value="CBS"/>
    <property type="match status" value="2"/>
</dbReference>
<keyword evidence="1" id="KW-0677">Repeat</keyword>
<dbReference type="InterPro" id="IPR046342">
    <property type="entry name" value="CBS_dom_sf"/>
</dbReference>
<protein>
    <submittedName>
        <fullName evidence="4">CBS domain-containing protein</fullName>
    </submittedName>
</protein>
<name>A0ABR8T4Q8_9BACL</name>
<dbReference type="PANTHER" id="PTHR48108">
    <property type="entry name" value="CBS DOMAIN-CONTAINING PROTEIN CBSX2, CHLOROPLASTIC"/>
    <property type="match status" value="1"/>
</dbReference>
<evidence type="ECO:0000256" key="2">
    <source>
        <dbReference type="PROSITE-ProRule" id="PRU00703"/>
    </source>
</evidence>
<feature type="domain" description="CBS" evidence="3">
    <location>
        <begin position="153"/>
        <end position="216"/>
    </location>
</feature>
<dbReference type="CDD" id="cd04617">
    <property type="entry name" value="CBS_pair_CcpN"/>
    <property type="match status" value="1"/>
</dbReference>
<reference evidence="4 5" key="1">
    <citation type="submission" date="2020-08" db="EMBL/GenBank/DDBJ databases">
        <title>A Genomic Blueprint of the Chicken Gut Microbiome.</title>
        <authorList>
            <person name="Gilroy R."/>
            <person name="Ravi A."/>
            <person name="Getino M."/>
            <person name="Pursley I."/>
            <person name="Horton D.L."/>
            <person name="Alikhan N.-F."/>
            <person name="Baker D."/>
            <person name="Gharbi K."/>
            <person name="Hall N."/>
            <person name="Watson M."/>
            <person name="Adriaenssens E.M."/>
            <person name="Foster-Nyarko E."/>
            <person name="Jarju S."/>
            <person name="Secka A."/>
            <person name="Antonio M."/>
            <person name="Oren A."/>
            <person name="Chaudhuri R."/>
            <person name="La Ragione R.M."/>
            <person name="Hildebrand F."/>
            <person name="Pallen M.J."/>
        </authorList>
    </citation>
    <scope>NUCLEOTIDE SEQUENCE [LARGE SCALE GENOMIC DNA]</scope>
    <source>
        <strain evidence="4 5">Sa2BVA9</strain>
    </source>
</reference>